<comment type="subcellular location">
    <subcellularLocation>
        <location evidence="1">Cell outer membrane</location>
        <topology evidence="1">Peripheral membrane protein</topology>
    </subcellularLocation>
</comment>
<evidence type="ECO:0000256" key="3">
    <source>
        <dbReference type="ARBA" id="ARBA00022729"/>
    </source>
</evidence>
<evidence type="ECO:0000256" key="1">
    <source>
        <dbReference type="ARBA" id="ARBA00004339"/>
    </source>
</evidence>
<dbReference type="SUPFAM" id="SSF53850">
    <property type="entry name" value="Periplasmic binding protein-like II"/>
    <property type="match status" value="1"/>
</dbReference>
<keyword evidence="8" id="KW-1185">Reference proteome</keyword>
<keyword evidence="5" id="KW-0472">Membrane</keyword>
<dbReference type="Gene3D" id="1.10.530.10">
    <property type="match status" value="1"/>
</dbReference>
<dbReference type="PROSITE" id="PS00922">
    <property type="entry name" value="TRANSGLYCOSYLASE"/>
    <property type="match status" value="1"/>
</dbReference>
<dbReference type="InterPro" id="IPR001638">
    <property type="entry name" value="Solute-binding_3/MltF_N"/>
</dbReference>
<dbReference type="Pfam" id="PF01464">
    <property type="entry name" value="SLT"/>
    <property type="match status" value="1"/>
</dbReference>
<keyword evidence="5" id="KW-1133">Transmembrane helix</keyword>
<evidence type="ECO:0000256" key="2">
    <source>
        <dbReference type="ARBA" id="ARBA00007734"/>
    </source>
</evidence>
<evidence type="ECO:0000256" key="5">
    <source>
        <dbReference type="SAM" id="Phobius"/>
    </source>
</evidence>
<evidence type="ECO:0000313" key="8">
    <source>
        <dbReference type="Proteomes" id="UP000463961"/>
    </source>
</evidence>
<name>A0A7R6TN95_9RHOO</name>
<dbReference type="InterPro" id="IPR008258">
    <property type="entry name" value="Transglycosylase_SLT_dom_1"/>
</dbReference>
<dbReference type="AlphaFoldDB" id="A0A7R6TN95"/>
<dbReference type="Gene3D" id="3.40.190.10">
    <property type="entry name" value="Periplasmic binding protein-like II"/>
    <property type="match status" value="2"/>
</dbReference>
<evidence type="ECO:0000313" key="7">
    <source>
        <dbReference type="EMBL" id="BBU67719.1"/>
    </source>
</evidence>
<dbReference type="SMART" id="SM00062">
    <property type="entry name" value="PBPb"/>
    <property type="match status" value="1"/>
</dbReference>
<reference evidence="8" key="1">
    <citation type="submission" date="2020-01" db="EMBL/GenBank/DDBJ databases">
        <title>Phosphoaccumulans saitamaens gen. nov., sp. nov., a polyphosphate accumulating bacterium isolated from surface river water.</title>
        <authorList>
            <person name="Watanabe K."/>
            <person name="Suda W."/>
        </authorList>
    </citation>
    <scope>NUCLEOTIDE SEQUENCE [LARGE SCALE GENOMIC DNA]</scope>
    <source>
        <strain evidence="8">ICHIAU1</strain>
    </source>
</reference>
<gene>
    <name evidence="7" type="primary">mltF</name>
    <name evidence="7" type="ORF">ICHIAU1_00020</name>
</gene>
<dbReference type="GO" id="GO:0008933">
    <property type="term" value="F:peptidoglycan lytic transglycosylase activity"/>
    <property type="evidence" value="ECO:0007669"/>
    <property type="project" value="InterPro"/>
</dbReference>
<dbReference type="Pfam" id="PF00497">
    <property type="entry name" value="SBP_bac_3"/>
    <property type="match status" value="1"/>
</dbReference>
<dbReference type="Proteomes" id="UP000463961">
    <property type="component" value="Chromosome"/>
</dbReference>
<dbReference type="InterPro" id="IPR000189">
    <property type="entry name" value="Transglyc_AS"/>
</dbReference>
<dbReference type="GO" id="GO:0000270">
    <property type="term" value="P:peptidoglycan metabolic process"/>
    <property type="evidence" value="ECO:0007669"/>
    <property type="project" value="InterPro"/>
</dbReference>
<evidence type="ECO:0000256" key="4">
    <source>
        <dbReference type="ARBA" id="ARBA00023237"/>
    </source>
</evidence>
<dbReference type="RefSeq" id="WP_162049301.1">
    <property type="nucleotide sequence ID" value="NZ_AP022345.1"/>
</dbReference>
<dbReference type="EMBL" id="AP022345">
    <property type="protein sequence ID" value="BBU67719.1"/>
    <property type="molecule type" value="Genomic_DNA"/>
</dbReference>
<feature type="transmembrane region" description="Helical" evidence="5">
    <location>
        <begin position="37"/>
        <end position="56"/>
    </location>
</feature>
<comment type="similarity">
    <text evidence="2">Belongs to the transglycosylase Slt family.</text>
</comment>
<dbReference type="OrthoDB" id="9815002at2"/>
<organism evidence="7 8">
    <name type="scientific">Fluviibacter phosphoraccumulans</name>
    <dbReference type="NCBI Taxonomy" id="1751046"/>
    <lineage>
        <taxon>Bacteria</taxon>
        <taxon>Pseudomonadati</taxon>
        <taxon>Pseudomonadota</taxon>
        <taxon>Betaproteobacteria</taxon>
        <taxon>Rhodocyclales</taxon>
        <taxon>Fluviibacteraceae</taxon>
        <taxon>Fluviibacter</taxon>
    </lineage>
</organism>
<accession>A0A7R6TN95</accession>
<dbReference type="SUPFAM" id="SSF53955">
    <property type="entry name" value="Lysozyme-like"/>
    <property type="match status" value="1"/>
</dbReference>
<sequence length="531" mass="58784">MPLPEAPLSNKYSRLSALARRTAGVVRRLNAAPRWMLWLKALMLVVGLLLGVLYLMPHVQPLALSRDLVVGTRETPTSFIREKTTDEEGKPIILESGFDRDLVEAFAKSMNKNVRFVVAENEEALHRLVERGEVHMAAAWLTKRFVEAPSHRNQTGADDEQSPQASLLRASAAYAQEPLVLVQPNDAMPVGSIAQLHQAVVHALSASSNNLWLKELARQKVIPQLETHPSWNELDLLKAISDHKIAIAIVPRSALRIGLNYYPGIDSSLAVGEAEDIVWAFPKRSGDALVQQANRFLATSEQDGTLRQLRDRYFGAIERLQEADRSGFLTRMKTRLPQYLSQFKRAQLASGYDWRLLAALAYQESHWDASLVSPTGVRGLMMLTGDTADRLGVRNRLDPYESIMGGARYLDILRDEIPLTVPEPDRTWMAIASYNVGPAQINAARSLAKSQKLNPDSWADIKKTLPQLGQTKSGVKIRGGEAVVTAENVRMYYAILSRSYPATTSFSLTAPTRTYGISAPRVTTGSGSGLR</sequence>
<keyword evidence="3" id="KW-0732">Signal</keyword>
<dbReference type="InterPro" id="IPR023346">
    <property type="entry name" value="Lysozyme-like_dom_sf"/>
</dbReference>
<feature type="domain" description="Solute-binding protein family 3/N-terminal" evidence="6">
    <location>
        <begin position="67"/>
        <end position="317"/>
    </location>
</feature>
<dbReference type="PANTHER" id="PTHR35936">
    <property type="entry name" value="MEMBRANE-BOUND LYTIC MUREIN TRANSGLYCOSYLASE F"/>
    <property type="match status" value="1"/>
</dbReference>
<keyword evidence="4" id="KW-0998">Cell outer membrane</keyword>
<keyword evidence="5" id="KW-0812">Transmembrane</keyword>
<proteinExistence type="inferred from homology"/>
<dbReference type="CDD" id="cd13403">
    <property type="entry name" value="MLTF-like"/>
    <property type="match status" value="1"/>
</dbReference>
<protein>
    <submittedName>
        <fullName evidence="7">Membrane-bound lytic murein transglycosylase F</fullName>
    </submittedName>
</protein>
<dbReference type="GO" id="GO:0009279">
    <property type="term" value="C:cell outer membrane"/>
    <property type="evidence" value="ECO:0007669"/>
    <property type="project" value="UniProtKB-SubCell"/>
</dbReference>
<evidence type="ECO:0000259" key="6">
    <source>
        <dbReference type="SMART" id="SM00062"/>
    </source>
</evidence>